<keyword evidence="6" id="KW-0732">Signal</keyword>
<dbReference type="InterPro" id="IPR000531">
    <property type="entry name" value="Beta-barrel_TonB"/>
</dbReference>
<dbReference type="AlphaFoldDB" id="F5R8Z2"/>
<dbReference type="Gene3D" id="2.40.170.20">
    <property type="entry name" value="TonB-dependent receptor, beta-barrel domain"/>
    <property type="match status" value="1"/>
</dbReference>
<keyword evidence="9 12" id="KW-0472">Membrane</keyword>
<evidence type="ECO:0000256" key="3">
    <source>
        <dbReference type="ARBA" id="ARBA00022448"/>
    </source>
</evidence>
<dbReference type="SUPFAM" id="SSF56935">
    <property type="entry name" value="Porins"/>
    <property type="match status" value="1"/>
</dbReference>
<keyword evidence="8 13" id="KW-0798">TonB box</keyword>
<accession>F5R8Z2</accession>
<keyword evidence="4 12" id="KW-1134">Transmembrane beta strand</keyword>
<dbReference type="InterPro" id="IPR037066">
    <property type="entry name" value="Plug_dom_sf"/>
</dbReference>
<keyword evidence="11 12" id="KW-0998">Cell outer membrane</keyword>
<keyword evidence="7" id="KW-0406">Ion transport</keyword>
<evidence type="ECO:0000256" key="8">
    <source>
        <dbReference type="ARBA" id="ARBA00023077"/>
    </source>
</evidence>
<reference evidence="16 17" key="1">
    <citation type="journal article" date="2011" name="J. Bacteriol.">
        <title>Genome sequence of Methyloversatilis universalis FAM5T, a methylotrophic representative of the order Rhodocyclales.</title>
        <authorList>
            <person name="Kittichotirat W."/>
            <person name="Good N.M."/>
            <person name="Hall R."/>
            <person name="Bringel F."/>
            <person name="Lajus A."/>
            <person name="Medigue C."/>
            <person name="Smalley N.E."/>
            <person name="Beck D."/>
            <person name="Bumgarner R."/>
            <person name="Vuilleumier S."/>
            <person name="Kalyuzhnaya M.G."/>
        </authorList>
    </citation>
    <scope>NUCLEOTIDE SEQUENCE [LARGE SCALE GENOMIC DNA]</scope>
    <source>
        <strain evidence="17">ATCC BAA-1314 / JCM 13912 / FAM5</strain>
    </source>
</reference>
<comment type="caution">
    <text evidence="16">The sequence shown here is derived from an EMBL/GenBank/DDBJ whole genome shotgun (WGS) entry which is preliminary data.</text>
</comment>
<evidence type="ECO:0000256" key="7">
    <source>
        <dbReference type="ARBA" id="ARBA00023065"/>
    </source>
</evidence>
<keyword evidence="5 12" id="KW-0812">Transmembrane</keyword>
<dbReference type="EMBL" id="AFHG01000030">
    <property type="protein sequence ID" value="EGK72959.1"/>
    <property type="molecule type" value="Genomic_DNA"/>
</dbReference>
<dbReference type="eggNOG" id="COG4774">
    <property type="taxonomic scope" value="Bacteria"/>
</dbReference>
<keyword evidence="3 12" id="KW-0813">Transport</keyword>
<comment type="similarity">
    <text evidence="2 12 13">Belongs to the TonB-dependent receptor family.</text>
</comment>
<dbReference type="GO" id="GO:0015891">
    <property type="term" value="P:siderophore transport"/>
    <property type="evidence" value="ECO:0007669"/>
    <property type="project" value="InterPro"/>
</dbReference>
<evidence type="ECO:0000256" key="13">
    <source>
        <dbReference type="RuleBase" id="RU003357"/>
    </source>
</evidence>
<keyword evidence="17" id="KW-1185">Reference proteome</keyword>
<proteinExistence type="inferred from homology"/>
<keyword evidence="10 16" id="KW-0675">Receptor</keyword>
<dbReference type="Gene3D" id="2.170.130.10">
    <property type="entry name" value="TonB-dependent receptor, plug domain"/>
    <property type="match status" value="1"/>
</dbReference>
<comment type="subcellular location">
    <subcellularLocation>
        <location evidence="1 12">Cell outer membrane</location>
        <topology evidence="1 12">Multi-pass membrane protein</topology>
    </subcellularLocation>
</comment>
<dbReference type="GO" id="GO:0015344">
    <property type="term" value="F:siderophore uptake transmembrane transporter activity"/>
    <property type="evidence" value="ECO:0007669"/>
    <property type="project" value="TreeGrafter"/>
</dbReference>
<evidence type="ECO:0000256" key="1">
    <source>
        <dbReference type="ARBA" id="ARBA00004571"/>
    </source>
</evidence>
<dbReference type="Proteomes" id="UP000005019">
    <property type="component" value="Unassembled WGS sequence"/>
</dbReference>
<organism evidence="16 17">
    <name type="scientific">Methyloversatilis universalis (strain ATCC BAA-1314 / DSM 25237 / JCM 13912 / CCUG 52030 / FAM5)</name>
    <dbReference type="NCBI Taxonomy" id="1000565"/>
    <lineage>
        <taxon>Bacteria</taxon>
        <taxon>Pseudomonadati</taxon>
        <taxon>Pseudomonadota</taxon>
        <taxon>Betaproteobacteria</taxon>
        <taxon>Nitrosomonadales</taxon>
        <taxon>Sterolibacteriaceae</taxon>
        <taxon>Methyloversatilis</taxon>
    </lineage>
</organism>
<evidence type="ECO:0000256" key="10">
    <source>
        <dbReference type="ARBA" id="ARBA00023170"/>
    </source>
</evidence>
<name>F5R8Z2_METUF</name>
<dbReference type="Pfam" id="PF00593">
    <property type="entry name" value="TonB_dep_Rec_b-barrel"/>
    <property type="match status" value="1"/>
</dbReference>
<dbReference type="InterPro" id="IPR012910">
    <property type="entry name" value="Plug_dom"/>
</dbReference>
<evidence type="ECO:0000256" key="2">
    <source>
        <dbReference type="ARBA" id="ARBA00009810"/>
    </source>
</evidence>
<dbReference type="PROSITE" id="PS52016">
    <property type="entry name" value="TONB_DEPENDENT_REC_3"/>
    <property type="match status" value="1"/>
</dbReference>
<feature type="domain" description="TonB-dependent receptor-like beta-barrel" evidence="14">
    <location>
        <begin position="216"/>
        <end position="683"/>
    </location>
</feature>
<dbReference type="Pfam" id="PF07715">
    <property type="entry name" value="Plug"/>
    <property type="match status" value="1"/>
</dbReference>
<evidence type="ECO:0000313" key="16">
    <source>
        <dbReference type="EMBL" id="EGK72959.1"/>
    </source>
</evidence>
<dbReference type="InterPro" id="IPR010105">
    <property type="entry name" value="TonB_sidphr_rcpt"/>
</dbReference>
<dbReference type="PANTHER" id="PTHR32552">
    <property type="entry name" value="FERRICHROME IRON RECEPTOR-RELATED"/>
    <property type="match status" value="1"/>
</dbReference>
<dbReference type="GO" id="GO:0038023">
    <property type="term" value="F:signaling receptor activity"/>
    <property type="evidence" value="ECO:0007669"/>
    <property type="project" value="InterPro"/>
</dbReference>
<dbReference type="InterPro" id="IPR036942">
    <property type="entry name" value="Beta-barrel_TonB_sf"/>
</dbReference>
<evidence type="ECO:0000256" key="5">
    <source>
        <dbReference type="ARBA" id="ARBA00022692"/>
    </source>
</evidence>
<gene>
    <name evidence="16" type="ORF">METUNv1_00794</name>
</gene>
<feature type="domain" description="TonB-dependent receptor plug" evidence="15">
    <location>
        <begin position="41"/>
        <end position="140"/>
    </location>
</feature>
<evidence type="ECO:0000256" key="9">
    <source>
        <dbReference type="ARBA" id="ARBA00023136"/>
    </source>
</evidence>
<dbReference type="GO" id="GO:0009279">
    <property type="term" value="C:cell outer membrane"/>
    <property type="evidence" value="ECO:0007669"/>
    <property type="project" value="UniProtKB-SubCell"/>
</dbReference>
<dbReference type="InterPro" id="IPR039426">
    <property type="entry name" value="TonB-dep_rcpt-like"/>
</dbReference>
<evidence type="ECO:0000259" key="15">
    <source>
        <dbReference type="Pfam" id="PF07715"/>
    </source>
</evidence>
<dbReference type="PANTHER" id="PTHR32552:SF83">
    <property type="entry name" value="BLR3904 PROTEIN"/>
    <property type="match status" value="1"/>
</dbReference>
<evidence type="ECO:0000256" key="11">
    <source>
        <dbReference type="ARBA" id="ARBA00023237"/>
    </source>
</evidence>
<evidence type="ECO:0000256" key="12">
    <source>
        <dbReference type="PROSITE-ProRule" id="PRU01360"/>
    </source>
</evidence>
<protein>
    <submittedName>
        <fullName evidence="16">TonB-dependent receptor bfrD</fullName>
    </submittedName>
</protein>
<dbReference type="STRING" id="1000565.METUNv1_00794"/>
<evidence type="ECO:0000259" key="14">
    <source>
        <dbReference type="Pfam" id="PF00593"/>
    </source>
</evidence>
<evidence type="ECO:0000313" key="17">
    <source>
        <dbReference type="Proteomes" id="UP000005019"/>
    </source>
</evidence>
<dbReference type="NCBIfam" id="TIGR01783">
    <property type="entry name" value="TonB-siderophor"/>
    <property type="match status" value="1"/>
</dbReference>
<evidence type="ECO:0000256" key="6">
    <source>
        <dbReference type="ARBA" id="ARBA00022729"/>
    </source>
</evidence>
<evidence type="ECO:0000256" key="4">
    <source>
        <dbReference type="ARBA" id="ARBA00022452"/>
    </source>
</evidence>
<dbReference type="FunFam" id="2.170.130.10:FF:000001">
    <property type="entry name" value="Catecholate siderophore TonB-dependent receptor"/>
    <property type="match status" value="1"/>
</dbReference>
<dbReference type="CDD" id="cd01347">
    <property type="entry name" value="ligand_gated_channel"/>
    <property type="match status" value="1"/>
</dbReference>
<sequence>MPALAEQPATVPVLPEVVIQGAAPAPYKPEVLSSPKRPQAIQDIPQTIQVLSEELMDDQGTRTLRDALRNVTGISFQAGEGNPPSGDQLKIRGFSARDDILVDGVRDAGVFFRDPFNTERIEVSKGPASAFAGRGSTGGTINQVSKLPTLKQKREIEAGLGTDSLFRVAADINQPLESLNGAAFRLNLMSHQADQPGRDHVENRRFGIAPSLSFGLGTPTRINLSYLYTRQDNRPDSGLPNARNFSLRNSGYGGGVAPVRYSNYYGHSTDYQDLEAHQASFRIEHDFNDRVSVRNQLRYGYTHNDAIFSSPRFSPGNITTITPSTLAVGNQKPRDQTTDILINQTDLTFRFQTGSIRHHLVTGLEVSREDNENRRRLDANGPVTHLLDPQLRAAARIPYNGTRAQLDLDTTALYLSDIITLTPQWDINAGVRWDRVKTTVRALNDGTVPAYSQHLSRTDREMSGNLGVVYRPVPALSLYAGYGSAFDPSGRADIVQLAGGNNTLPVTPEAFNLKPERTRSYEVGAKWNALDDALLIQTALFRTEKFNGRTPGLPGEPPVVLQGVQEVQGFELSASGRVTNRLNLFAGYTLQDSEVTKSNNPLELGQTLDNTPRHSFSGWATYQLTEALSVGGGAQYVDTRKAIIRSSATGDLVTTVDDYWVFDAVALYQVSKDLKLRLNVYNLLDKKYIFELSSGQSIPGAARSAVLTAIYAF</sequence>